<dbReference type="PROSITE" id="PS51294">
    <property type="entry name" value="HTH_MYB"/>
    <property type="match status" value="2"/>
</dbReference>
<feature type="region of interest" description="Disordered" evidence="1">
    <location>
        <begin position="486"/>
        <end position="510"/>
    </location>
</feature>
<dbReference type="PANTHER" id="PTHR45614">
    <property type="entry name" value="MYB PROTEIN-RELATED"/>
    <property type="match status" value="1"/>
</dbReference>
<dbReference type="Gene3D" id="1.10.10.60">
    <property type="entry name" value="Homeodomain-like"/>
    <property type="match status" value="2"/>
</dbReference>
<feature type="domain" description="HTH myb-type" evidence="3">
    <location>
        <begin position="68"/>
        <end position="120"/>
    </location>
</feature>
<dbReference type="SUPFAM" id="SSF46689">
    <property type="entry name" value="Homeodomain-like"/>
    <property type="match status" value="1"/>
</dbReference>
<dbReference type="InterPro" id="IPR017930">
    <property type="entry name" value="Myb_dom"/>
</dbReference>
<evidence type="ECO:0000259" key="2">
    <source>
        <dbReference type="PROSITE" id="PS50090"/>
    </source>
</evidence>
<dbReference type="PROSITE" id="PS50090">
    <property type="entry name" value="MYB_LIKE"/>
    <property type="match status" value="2"/>
</dbReference>
<dbReference type="InterPro" id="IPR009057">
    <property type="entry name" value="Homeodomain-like_sf"/>
</dbReference>
<protein>
    <submittedName>
        <fullName evidence="4">G5260 protein</fullName>
    </submittedName>
</protein>
<keyword evidence="5" id="KW-1185">Reference proteome</keyword>
<proteinExistence type="predicted"/>
<dbReference type="PANTHER" id="PTHR45614:SF232">
    <property type="entry name" value="TRANSCRIPTION FACTOR MYB3R-2"/>
    <property type="match status" value="1"/>
</dbReference>
<feature type="region of interest" description="Disordered" evidence="1">
    <location>
        <begin position="1"/>
        <end position="66"/>
    </location>
</feature>
<feature type="compositionally biased region" description="Basic residues" evidence="1">
    <location>
        <begin position="760"/>
        <end position="771"/>
    </location>
</feature>
<comment type="caution">
    <text evidence="4">The sequence shown here is derived from an EMBL/GenBank/DDBJ whole genome shotgun (WGS) entry which is preliminary data.</text>
</comment>
<dbReference type="InterPro" id="IPR001005">
    <property type="entry name" value="SANT/Myb"/>
</dbReference>
<sequence length="771" mass="82405">MTTVPSNPVAGDGASDMATVLQQHQGLAPPSPRSLSEGHQRSICSDGAAGSGRDSSSQRKKRRHPVARVKGNWLPEEDERLRALVKTEGEGQWSIIAKAFPGRIGKQCRERWHNQLRPDIKREAWTDSEELILIGFHLKVGNKWADIAKELVGRTENAVKNHWNATLRWRDSDQGGVTKLKEYMRGLNILPHKRKRKLPPDGIPRSPCTKLRSPRSPDGTLPGGRKRTASPGETPCSHVKRPQYFMRQLLEPANADDDHIPLYDYAFSAASNGPPPQGTPSHVLLPTATSTRRQLQPMLPAQESAISESTHFTGGQVLLPSGPVPKLEQFGGGVMHQATPPAKRPPLPSLDIPGAPCGTHMHVPHSTAHVGALTPRGRIDGLGWVKPQEDENLENALNALTYPESNPGMLNNWDPNLVSPALFSGAGASLGISPFQQALMNLTPNHHLHHTPRSSDGHGARTPLGFLGPSAALNVPALWALQDMSSASVRPPRTNSVVDPSACSMGDAPSPLSPDADAVVKDFIASPPALMPDLAPDADLLDSCPDGLSLAAESLAIPHSSSRNIIMFGEGVEAELMAGPYGYTAADAAAAIGLSLVPLDQDPSTGNRGRLKLTPVWEGEQVAESPYQRFIQEFAHEGVEPAAQDPPTVLVKTEPLEGTSSDHSASAPVPEDIQNIIRSMWLCDAPDEAPNDAPNEGDNKESPAAPREISPGEASSIIEALAAPTAPAKPGKRGSNGGTTTKTEHATRALTSASPPTRQLRSRAKTARTHL</sequence>
<feature type="domain" description="HTH myb-type" evidence="3">
    <location>
        <begin position="121"/>
        <end position="171"/>
    </location>
</feature>
<dbReference type="InterPro" id="IPR050560">
    <property type="entry name" value="MYB_TF"/>
</dbReference>
<evidence type="ECO:0000313" key="5">
    <source>
        <dbReference type="Proteomes" id="UP001497392"/>
    </source>
</evidence>
<dbReference type="Pfam" id="PF13921">
    <property type="entry name" value="Myb_DNA-bind_6"/>
    <property type="match status" value="1"/>
</dbReference>
<evidence type="ECO:0000313" key="4">
    <source>
        <dbReference type="EMBL" id="CAL5222836.1"/>
    </source>
</evidence>
<feature type="domain" description="Myb-like" evidence="2">
    <location>
        <begin position="117"/>
        <end position="167"/>
    </location>
</feature>
<gene>
    <name evidence="4" type="primary">g5260</name>
    <name evidence="4" type="ORF">VP750_LOCUS4495</name>
</gene>
<accession>A0ABP1FTS7</accession>
<dbReference type="SMART" id="SM00717">
    <property type="entry name" value="SANT"/>
    <property type="match status" value="2"/>
</dbReference>
<name>A0ABP1FTS7_9CHLO</name>
<dbReference type="EMBL" id="CAXHTA020000007">
    <property type="protein sequence ID" value="CAL5222836.1"/>
    <property type="molecule type" value="Genomic_DNA"/>
</dbReference>
<feature type="compositionally biased region" description="Low complexity" evidence="1">
    <location>
        <begin position="45"/>
        <end position="55"/>
    </location>
</feature>
<feature type="compositionally biased region" description="Polar residues" evidence="1">
    <location>
        <begin position="749"/>
        <end position="759"/>
    </location>
</feature>
<dbReference type="Proteomes" id="UP001497392">
    <property type="component" value="Unassembled WGS sequence"/>
</dbReference>
<feature type="region of interest" description="Disordered" evidence="1">
    <location>
        <begin position="685"/>
        <end position="771"/>
    </location>
</feature>
<evidence type="ECO:0000256" key="1">
    <source>
        <dbReference type="SAM" id="MobiDB-lite"/>
    </source>
</evidence>
<feature type="domain" description="Myb-like" evidence="2">
    <location>
        <begin position="70"/>
        <end position="116"/>
    </location>
</feature>
<feature type="region of interest" description="Disordered" evidence="1">
    <location>
        <begin position="191"/>
        <end position="238"/>
    </location>
</feature>
<feature type="compositionally biased region" description="Polar residues" evidence="1">
    <location>
        <begin position="486"/>
        <end position="498"/>
    </location>
</feature>
<organism evidence="4 5">
    <name type="scientific">Coccomyxa viridis</name>
    <dbReference type="NCBI Taxonomy" id="1274662"/>
    <lineage>
        <taxon>Eukaryota</taxon>
        <taxon>Viridiplantae</taxon>
        <taxon>Chlorophyta</taxon>
        <taxon>core chlorophytes</taxon>
        <taxon>Trebouxiophyceae</taxon>
        <taxon>Trebouxiophyceae incertae sedis</taxon>
        <taxon>Coccomyxaceae</taxon>
        <taxon>Coccomyxa</taxon>
    </lineage>
</organism>
<reference evidence="4 5" key="1">
    <citation type="submission" date="2024-06" db="EMBL/GenBank/DDBJ databases">
        <authorList>
            <person name="Kraege A."/>
            <person name="Thomma B."/>
        </authorList>
    </citation>
    <scope>NUCLEOTIDE SEQUENCE [LARGE SCALE GENOMIC DNA]</scope>
</reference>
<dbReference type="CDD" id="cd00167">
    <property type="entry name" value="SANT"/>
    <property type="match status" value="2"/>
</dbReference>
<evidence type="ECO:0000259" key="3">
    <source>
        <dbReference type="PROSITE" id="PS51294"/>
    </source>
</evidence>